<protein>
    <recommendedName>
        <fullName evidence="1">Thioredoxin domain-containing protein</fullName>
    </recommendedName>
</protein>
<evidence type="ECO:0000313" key="3">
    <source>
        <dbReference type="Proteomes" id="UP000321436"/>
    </source>
</evidence>
<dbReference type="AlphaFoldDB" id="A0A512RPJ5"/>
<gene>
    <name evidence="2" type="ORF">CCY01nite_38640</name>
</gene>
<proteinExistence type="predicted"/>
<name>A0A512RPJ5_9BACT</name>
<dbReference type="InterPro" id="IPR036249">
    <property type="entry name" value="Thioredoxin-like_sf"/>
</dbReference>
<dbReference type="Proteomes" id="UP000321436">
    <property type="component" value="Unassembled WGS sequence"/>
</dbReference>
<evidence type="ECO:0000259" key="1">
    <source>
        <dbReference type="PROSITE" id="PS51352"/>
    </source>
</evidence>
<feature type="domain" description="Thioredoxin" evidence="1">
    <location>
        <begin position="4"/>
        <end position="151"/>
    </location>
</feature>
<reference evidence="2 3" key="1">
    <citation type="submission" date="2019-07" db="EMBL/GenBank/DDBJ databases">
        <title>Whole genome shotgun sequence of Chitinophaga cymbidii NBRC 109752.</title>
        <authorList>
            <person name="Hosoyama A."/>
            <person name="Uohara A."/>
            <person name="Ohji S."/>
            <person name="Ichikawa N."/>
        </authorList>
    </citation>
    <scope>NUCLEOTIDE SEQUENCE [LARGE SCALE GENOMIC DNA]</scope>
    <source>
        <strain evidence="2 3">NBRC 109752</strain>
    </source>
</reference>
<organism evidence="2 3">
    <name type="scientific">Chitinophaga cymbidii</name>
    <dbReference type="NCBI Taxonomy" id="1096750"/>
    <lineage>
        <taxon>Bacteria</taxon>
        <taxon>Pseudomonadati</taxon>
        <taxon>Bacteroidota</taxon>
        <taxon>Chitinophagia</taxon>
        <taxon>Chitinophagales</taxon>
        <taxon>Chitinophagaceae</taxon>
        <taxon>Chitinophaga</taxon>
    </lineage>
</organism>
<dbReference type="PANTHER" id="PTHR42852:SF13">
    <property type="entry name" value="PROTEIN DIPZ"/>
    <property type="match status" value="1"/>
</dbReference>
<comment type="caution">
    <text evidence="2">The sequence shown here is derived from an EMBL/GenBank/DDBJ whole genome shotgun (WGS) entry which is preliminary data.</text>
</comment>
<dbReference type="PROSITE" id="PS51352">
    <property type="entry name" value="THIOREDOXIN_2"/>
    <property type="match status" value="1"/>
</dbReference>
<dbReference type="Gene3D" id="3.40.30.10">
    <property type="entry name" value="Glutaredoxin"/>
    <property type="match status" value="1"/>
</dbReference>
<dbReference type="Pfam" id="PF00578">
    <property type="entry name" value="AhpC-TSA"/>
    <property type="match status" value="1"/>
</dbReference>
<dbReference type="InterPro" id="IPR000866">
    <property type="entry name" value="AhpC/TSA"/>
</dbReference>
<accession>A0A512RPJ5</accession>
<dbReference type="SUPFAM" id="SSF52833">
    <property type="entry name" value="Thioredoxin-like"/>
    <property type="match status" value="1"/>
</dbReference>
<dbReference type="CDD" id="cd02966">
    <property type="entry name" value="TlpA_like_family"/>
    <property type="match status" value="1"/>
</dbReference>
<dbReference type="InterPro" id="IPR050553">
    <property type="entry name" value="Thioredoxin_ResA/DsbE_sf"/>
</dbReference>
<dbReference type="InterPro" id="IPR013766">
    <property type="entry name" value="Thioredoxin_domain"/>
</dbReference>
<dbReference type="GO" id="GO:0016491">
    <property type="term" value="F:oxidoreductase activity"/>
    <property type="evidence" value="ECO:0007669"/>
    <property type="project" value="InterPro"/>
</dbReference>
<dbReference type="EMBL" id="BKAU01000005">
    <property type="protein sequence ID" value="GEP97604.1"/>
    <property type="molecule type" value="Genomic_DNA"/>
</dbReference>
<dbReference type="GO" id="GO:0016209">
    <property type="term" value="F:antioxidant activity"/>
    <property type="evidence" value="ECO:0007669"/>
    <property type="project" value="InterPro"/>
</dbReference>
<evidence type="ECO:0000313" key="2">
    <source>
        <dbReference type="EMBL" id="GEP97604.1"/>
    </source>
</evidence>
<keyword evidence="3" id="KW-1185">Reference proteome</keyword>
<sequence>MTRLRVGDQVPDLELGHLANYPHDNVRISSFRGKIILLDFWSTGCTGCMAAFPKMEALQHQFRENLQVILVNPWQTDEKIKSTMEQRNYTARYRLSSLPAINGDSTLVTLFPTRTVPHHVWIDQEGKVIAITGGYNATEENVKALINGEKLRMILKPSLSRFDIEAAPVTSYLDQTAFTRSGHSVLRPFYEGEGGTVYGYSAEHIVDSAKGTVRYSYVNIPAMQLFREAFDLRQSLDRKEEIHTTNDQLLWEVTSPDWYLQPAKGIAMDNWARRFRFCYEVTVPLAEVQYLPDIMLRDLNALLQPYLPLRGSFEQRARKSYLLEITDTQKIAGIKTSGESDTDFPSAKNSYTYTYTNTPFRYIFSALKRKFYMGSLGNEPPVHHPALPLIDRTGISGTISMRLPAFDNPVEELPELNNALAIYGLRIRESIEKIDLLVFSDQ</sequence>
<dbReference type="PANTHER" id="PTHR42852">
    <property type="entry name" value="THIOL:DISULFIDE INTERCHANGE PROTEIN DSBE"/>
    <property type="match status" value="1"/>
</dbReference>